<evidence type="ECO:0000256" key="1">
    <source>
        <dbReference type="SAM" id="MobiDB-lite"/>
    </source>
</evidence>
<name>A0A8T0TCG0_PANVG</name>
<feature type="region of interest" description="Disordered" evidence="1">
    <location>
        <begin position="1"/>
        <end position="28"/>
    </location>
</feature>
<dbReference type="InterPro" id="IPR039607">
    <property type="entry name" value="VQ_8/17/18/20/21/25"/>
</dbReference>
<evidence type="ECO:0000313" key="3">
    <source>
        <dbReference type="EMBL" id="KAG2607288.1"/>
    </source>
</evidence>
<proteinExistence type="predicted"/>
<protein>
    <recommendedName>
        <fullName evidence="2">VQ domain-containing protein</fullName>
    </recommendedName>
</protein>
<sequence>MGQNNHGVSTSTTAPTARGASQAAAPTTTRPKIRIIHIIAPEIIKTDVANFRDLVQRLTGKPACASTAAHMATTAPPVRKEEEEKKEEEATKKRPAPAALVTTERSDFAAQQEPAKKRKIKCEVKVEEGGFGDYYDLDRSDLWMDLNPGGFLSFLEEEADVFQGLAAADDFLLPLPLPLGSSRPLDLVGEMYAF</sequence>
<dbReference type="GO" id="GO:0005634">
    <property type="term" value="C:nucleus"/>
    <property type="evidence" value="ECO:0007669"/>
    <property type="project" value="TreeGrafter"/>
</dbReference>
<organism evidence="3 4">
    <name type="scientific">Panicum virgatum</name>
    <name type="common">Blackwell switchgrass</name>
    <dbReference type="NCBI Taxonomy" id="38727"/>
    <lineage>
        <taxon>Eukaryota</taxon>
        <taxon>Viridiplantae</taxon>
        <taxon>Streptophyta</taxon>
        <taxon>Embryophyta</taxon>
        <taxon>Tracheophyta</taxon>
        <taxon>Spermatophyta</taxon>
        <taxon>Magnoliopsida</taxon>
        <taxon>Liliopsida</taxon>
        <taxon>Poales</taxon>
        <taxon>Poaceae</taxon>
        <taxon>PACMAD clade</taxon>
        <taxon>Panicoideae</taxon>
        <taxon>Panicodae</taxon>
        <taxon>Paniceae</taxon>
        <taxon>Panicinae</taxon>
        <taxon>Panicum</taxon>
        <taxon>Panicum sect. Hiantes</taxon>
    </lineage>
</organism>
<comment type="caution">
    <text evidence="3">The sequence shown here is derived from an EMBL/GenBank/DDBJ whole genome shotgun (WGS) entry which is preliminary data.</text>
</comment>
<feature type="region of interest" description="Disordered" evidence="1">
    <location>
        <begin position="66"/>
        <end position="112"/>
    </location>
</feature>
<dbReference type="Proteomes" id="UP000823388">
    <property type="component" value="Chromosome 4N"/>
</dbReference>
<dbReference type="InterPro" id="IPR008889">
    <property type="entry name" value="VQ"/>
</dbReference>
<gene>
    <name evidence="3" type="ORF">PVAP13_4NG236300</name>
</gene>
<dbReference type="PANTHER" id="PTHR33143:SF59">
    <property type="entry name" value="OS06G0618700 PROTEIN"/>
    <property type="match status" value="1"/>
</dbReference>
<accession>A0A8T0TCG0</accession>
<dbReference type="Pfam" id="PF05678">
    <property type="entry name" value="VQ"/>
    <property type="match status" value="1"/>
</dbReference>
<dbReference type="EMBL" id="CM029044">
    <property type="protein sequence ID" value="KAG2607288.1"/>
    <property type="molecule type" value="Genomic_DNA"/>
</dbReference>
<dbReference type="OrthoDB" id="693437at2759"/>
<reference evidence="3" key="1">
    <citation type="submission" date="2020-05" db="EMBL/GenBank/DDBJ databases">
        <title>WGS assembly of Panicum virgatum.</title>
        <authorList>
            <person name="Lovell J.T."/>
            <person name="Jenkins J."/>
            <person name="Shu S."/>
            <person name="Juenger T.E."/>
            <person name="Schmutz J."/>
        </authorList>
    </citation>
    <scope>NUCLEOTIDE SEQUENCE</scope>
    <source>
        <strain evidence="3">AP13</strain>
    </source>
</reference>
<feature type="domain" description="VQ" evidence="2">
    <location>
        <begin position="38"/>
        <end position="63"/>
    </location>
</feature>
<feature type="compositionally biased region" description="Polar residues" evidence="1">
    <location>
        <begin position="1"/>
        <end position="15"/>
    </location>
</feature>
<dbReference type="PANTHER" id="PTHR33143">
    <property type="entry name" value="F16F4.1 PROTEIN-RELATED"/>
    <property type="match status" value="1"/>
</dbReference>
<evidence type="ECO:0000259" key="2">
    <source>
        <dbReference type="Pfam" id="PF05678"/>
    </source>
</evidence>
<dbReference type="AlphaFoldDB" id="A0A8T0TCG0"/>
<keyword evidence="4" id="KW-1185">Reference proteome</keyword>
<evidence type="ECO:0000313" key="4">
    <source>
        <dbReference type="Proteomes" id="UP000823388"/>
    </source>
</evidence>
<feature type="compositionally biased region" description="Basic and acidic residues" evidence="1">
    <location>
        <begin position="78"/>
        <end position="92"/>
    </location>
</feature>